<keyword evidence="1" id="KW-0472">Membrane</keyword>
<dbReference type="Proteomes" id="UP001293254">
    <property type="component" value="Unassembled WGS sequence"/>
</dbReference>
<organism evidence="2 3">
    <name type="scientific">Sesamum alatum</name>
    <dbReference type="NCBI Taxonomy" id="300844"/>
    <lineage>
        <taxon>Eukaryota</taxon>
        <taxon>Viridiplantae</taxon>
        <taxon>Streptophyta</taxon>
        <taxon>Embryophyta</taxon>
        <taxon>Tracheophyta</taxon>
        <taxon>Spermatophyta</taxon>
        <taxon>Magnoliopsida</taxon>
        <taxon>eudicotyledons</taxon>
        <taxon>Gunneridae</taxon>
        <taxon>Pentapetalae</taxon>
        <taxon>asterids</taxon>
        <taxon>lamiids</taxon>
        <taxon>Lamiales</taxon>
        <taxon>Pedaliaceae</taxon>
        <taxon>Sesamum</taxon>
    </lineage>
</organism>
<accession>A0AAE1Y1T2</accession>
<keyword evidence="1" id="KW-1133">Transmembrane helix</keyword>
<gene>
    <name evidence="2" type="ORF">Salat_2100400</name>
</gene>
<keyword evidence="3" id="KW-1185">Reference proteome</keyword>
<dbReference type="EMBL" id="JACGWO010000008">
    <property type="protein sequence ID" value="KAK4421498.1"/>
    <property type="molecule type" value="Genomic_DNA"/>
</dbReference>
<name>A0AAE1Y1T2_9LAMI</name>
<evidence type="ECO:0000313" key="2">
    <source>
        <dbReference type="EMBL" id="KAK4421498.1"/>
    </source>
</evidence>
<comment type="caution">
    <text evidence="2">The sequence shown here is derived from an EMBL/GenBank/DDBJ whole genome shotgun (WGS) entry which is preliminary data.</text>
</comment>
<feature type="transmembrane region" description="Helical" evidence="1">
    <location>
        <begin position="59"/>
        <end position="78"/>
    </location>
</feature>
<sequence length="115" mass="12641">MGIGSSMIILAKGMPLFMLGLEEPGYYPWSHEAPLPLIRVLEGLGGANYLSDILSIGRAALAPFLLPPLAFYLSLPFLRSGTRNCCRRTRPLLSYRSPGWKSMRPSYSSPLLPST</sequence>
<dbReference type="AlphaFoldDB" id="A0AAE1Y1T2"/>
<evidence type="ECO:0000256" key="1">
    <source>
        <dbReference type="SAM" id="Phobius"/>
    </source>
</evidence>
<reference evidence="2" key="2">
    <citation type="journal article" date="2024" name="Plant">
        <title>Genomic evolution and insights into agronomic trait innovations of Sesamum species.</title>
        <authorList>
            <person name="Miao H."/>
            <person name="Wang L."/>
            <person name="Qu L."/>
            <person name="Liu H."/>
            <person name="Sun Y."/>
            <person name="Le M."/>
            <person name="Wang Q."/>
            <person name="Wei S."/>
            <person name="Zheng Y."/>
            <person name="Lin W."/>
            <person name="Duan Y."/>
            <person name="Cao H."/>
            <person name="Xiong S."/>
            <person name="Wang X."/>
            <person name="Wei L."/>
            <person name="Li C."/>
            <person name="Ma Q."/>
            <person name="Ju M."/>
            <person name="Zhao R."/>
            <person name="Li G."/>
            <person name="Mu C."/>
            <person name="Tian Q."/>
            <person name="Mei H."/>
            <person name="Zhang T."/>
            <person name="Gao T."/>
            <person name="Zhang H."/>
        </authorList>
    </citation>
    <scope>NUCLEOTIDE SEQUENCE</scope>
    <source>
        <strain evidence="2">3651</strain>
    </source>
</reference>
<keyword evidence="1" id="KW-0812">Transmembrane</keyword>
<evidence type="ECO:0000313" key="3">
    <source>
        <dbReference type="Proteomes" id="UP001293254"/>
    </source>
</evidence>
<reference evidence="2" key="1">
    <citation type="submission" date="2020-06" db="EMBL/GenBank/DDBJ databases">
        <authorList>
            <person name="Li T."/>
            <person name="Hu X."/>
            <person name="Zhang T."/>
            <person name="Song X."/>
            <person name="Zhang H."/>
            <person name="Dai N."/>
            <person name="Sheng W."/>
            <person name="Hou X."/>
            <person name="Wei L."/>
        </authorList>
    </citation>
    <scope>NUCLEOTIDE SEQUENCE</scope>
    <source>
        <strain evidence="2">3651</strain>
        <tissue evidence="2">Leaf</tissue>
    </source>
</reference>
<protein>
    <submittedName>
        <fullName evidence="2">Uncharacterized protein</fullName>
    </submittedName>
</protein>
<proteinExistence type="predicted"/>